<sequence>MQYNLIRNGSLKSLTSSGTGNTSLSWAQLESLLDGTTASGGVSVTVSGVLYLEADISQRIKLDSVRLYSSDLTKSANIVFYVKDAESSSYSQLTTNVSTYYYPTLVEPKAPRFVLVTISGVGMTIHEYEAVNNDYIVAFGSDGSQYAKYLEDTPVGSEGTAETISLFNNSSSLTGMAATAYTVVDYTGSVADEYVKISSSQNGTYYGIEDGALIEDDNLNSTYRWSMGSFVDTEVSVDEVIISSPSTSGTYATPIFKLDNQYNSSYFITDGTAVSGTGSISYDANVYNGTIRVKSSNTEPTPISEAYLVLATRNMNPTKYIPYTSSYATWFSYDGGASTYGMSMAVDRRTGYVVMTYMYSFSTTVRTYVRIYNRSGGVVITGLWSDSNYAYSGDVNLEFDKSGGLWSYSSSYNPDAPGTPRTLKHINSTLSALASISDSFIDFLYDFAVELDGDGVWYTDKVDDLVIHKNTSGTTIHSIALETPRAICGTLDNGCWVVDNKDGDTATAYRYNSSGGVVKTVTLPETPAYNNTQVNRVTTDYEDGFWYRHDSYVYHVTSGGSVDVGPIFINNANRLRGAHNGCFVISTTNNMLYFIDKAAGDITRSTSIASNAQPVFGVFPFNNDSVVEFQNTSNWIPASYDPVWGIGGTAEWQEVRKDGYFLPKARYHRTEVTLRGDATLEKILLPPAIKTEDIQPQQSQNIYIKTDIPEGADITDYETRIKTWFGVQE</sequence>
<dbReference type="EMBL" id="LAZR01000497">
    <property type="protein sequence ID" value="KKN66556.1"/>
    <property type="molecule type" value="Genomic_DNA"/>
</dbReference>
<reference evidence="1" key="1">
    <citation type="journal article" date="2015" name="Nature">
        <title>Complex archaea that bridge the gap between prokaryotes and eukaryotes.</title>
        <authorList>
            <person name="Spang A."/>
            <person name="Saw J.H."/>
            <person name="Jorgensen S.L."/>
            <person name="Zaremba-Niedzwiedzka K."/>
            <person name="Martijn J."/>
            <person name="Lind A.E."/>
            <person name="van Eijk R."/>
            <person name="Schleper C."/>
            <person name="Guy L."/>
            <person name="Ettema T.J."/>
        </authorList>
    </citation>
    <scope>NUCLEOTIDE SEQUENCE</scope>
</reference>
<organism evidence="1">
    <name type="scientific">marine sediment metagenome</name>
    <dbReference type="NCBI Taxonomy" id="412755"/>
    <lineage>
        <taxon>unclassified sequences</taxon>
        <taxon>metagenomes</taxon>
        <taxon>ecological metagenomes</taxon>
    </lineage>
</organism>
<dbReference type="SUPFAM" id="SSF101898">
    <property type="entry name" value="NHL repeat"/>
    <property type="match status" value="1"/>
</dbReference>
<gene>
    <name evidence="1" type="ORF">LCGC14_0470250</name>
</gene>
<evidence type="ECO:0000313" key="1">
    <source>
        <dbReference type="EMBL" id="KKN66556.1"/>
    </source>
</evidence>
<dbReference type="AlphaFoldDB" id="A0A0F9UZ66"/>
<name>A0A0F9UZ66_9ZZZZ</name>
<comment type="caution">
    <text evidence="1">The sequence shown here is derived from an EMBL/GenBank/DDBJ whole genome shotgun (WGS) entry which is preliminary data.</text>
</comment>
<proteinExistence type="predicted"/>
<protein>
    <submittedName>
        <fullName evidence="1">Uncharacterized protein</fullName>
    </submittedName>
</protein>
<accession>A0A0F9UZ66</accession>